<dbReference type="AlphaFoldDB" id="A0A1D7Y5X6"/>
<accession>A0A1D7Y5X6</accession>
<reference evidence="2" key="1">
    <citation type="submission" date="2016-09" db="EMBL/GenBank/DDBJ databases">
        <title>Streptomyces puniciscabiei strain:TW1S1 Genome sequencing and assembly.</title>
        <authorList>
            <person name="Kim M.-K."/>
            <person name="Kim S.B."/>
        </authorList>
    </citation>
    <scope>NUCLEOTIDE SEQUENCE [LARGE SCALE GENOMIC DNA]</scope>
    <source>
        <strain evidence="2">TW1S1</strain>
    </source>
</reference>
<dbReference type="KEGG" id="spun:BFF78_07510"/>
<organism evidence="1 2">
    <name type="scientific">Streptomyces fodineus</name>
    <dbReference type="NCBI Taxonomy" id="1904616"/>
    <lineage>
        <taxon>Bacteria</taxon>
        <taxon>Bacillati</taxon>
        <taxon>Actinomycetota</taxon>
        <taxon>Actinomycetes</taxon>
        <taxon>Kitasatosporales</taxon>
        <taxon>Streptomycetaceae</taxon>
        <taxon>Streptomyces</taxon>
    </lineage>
</organism>
<dbReference type="RefSeq" id="WP_069777568.1">
    <property type="nucleotide sequence ID" value="NZ_CP017248.1"/>
</dbReference>
<protein>
    <submittedName>
        <fullName evidence="1">Uncharacterized protein</fullName>
    </submittedName>
</protein>
<evidence type="ECO:0000313" key="1">
    <source>
        <dbReference type="EMBL" id="AOR30916.1"/>
    </source>
</evidence>
<sequence length="126" mass="14249">MVSTPTGRNQLAGWLHRDRRHGVAPQVRGVAGRIIEANITMTDPATDTSRSSRLRLVTTFLDHKRCPARELAALPHQREETETAYNRYPHHNPVFPASALNRPWGTYNHRGQRRVDALRVAPDPVS</sequence>
<gene>
    <name evidence="1" type="ORF">BFF78_07510</name>
</gene>
<keyword evidence="2" id="KW-1185">Reference proteome</keyword>
<name>A0A1D7Y5X6_9ACTN</name>
<dbReference type="EMBL" id="CP017248">
    <property type="protein sequence ID" value="AOR30916.1"/>
    <property type="molecule type" value="Genomic_DNA"/>
</dbReference>
<dbReference type="Proteomes" id="UP000094960">
    <property type="component" value="Chromosome"/>
</dbReference>
<proteinExistence type="predicted"/>
<evidence type="ECO:0000313" key="2">
    <source>
        <dbReference type="Proteomes" id="UP000094960"/>
    </source>
</evidence>